<dbReference type="EMBL" id="KK107295">
    <property type="protein sequence ID" value="EZA53087.1"/>
    <property type="molecule type" value="Genomic_DNA"/>
</dbReference>
<feature type="region of interest" description="Disordered" evidence="1">
    <location>
        <begin position="37"/>
        <end position="74"/>
    </location>
</feature>
<dbReference type="Proteomes" id="UP000053097">
    <property type="component" value="Unassembled WGS sequence"/>
</dbReference>
<accession>A0A026WAG6</accession>
<dbReference type="AlphaFoldDB" id="A0A026WAG6"/>
<sequence length="74" mass="7984">MGHALTGIVPGVSPYHSIAGSTPLLPVISKAFSLQRNGQTSSQCPRTASTSFLRQQHRLNIRQDSTLSNGHSRQ</sequence>
<feature type="compositionally biased region" description="Polar residues" evidence="1">
    <location>
        <begin position="62"/>
        <end position="74"/>
    </location>
</feature>
<name>A0A026WAG6_OOCBI</name>
<evidence type="ECO:0000313" key="2">
    <source>
        <dbReference type="EMBL" id="EZA53087.1"/>
    </source>
</evidence>
<keyword evidence="3" id="KW-1185">Reference proteome</keyword>
<evidence type="ECO:0000313" key="3">
    <source>
        <dbReference type="Proteomes" id="UP000053097"/>
    </source>
</evidence>
<organism evidence="2 3">
    <name type="scientific">Ooceraea biroi</name>
    <name type="common">Clonal raider ant</name>
    <name type="synonym">Cerapachys biroi</name>
    <dbReference type="NCBI Taxonomy" id="2015173"/>
    <lineage>
        <taxon>Eukaryota</taxon>
        <taxon>Metazoa</taxon>
        <taxon>Ecdysozoa</taxon>
        <taxon>Arthropoda</taxon>
        <taxon>Hexapoda</taxon>
        <taxon>Insecta</taxon>
        <taxon>Pterygota</taxon>
        <taxon>Neoptera</taxon>
        <taxon>Endopterygota</taxon>
        <taxon>Hymenoptera</taxon>
        <taxon>Apocrita</taxon>
        <taxon>Aculeata</taxon>
        <taxon>Formicoidea</taxon>
        <taxon>Formicidae</taxon>
        <taxon>Dorylinae</taxon>
        <taxon>Ooceraea</taxon>
    </lineage>
</organism>
<proteinExistence type="predicted"/>
<feature type="compositionally biased region" description="Polar residues" evidence="1">
    <location>
        <begin position="37"/>
        <end position="54"/>
    </location>
</feature>
<protein>
    <submittedName>
        <fullName evidence="2">Uncharacterized protein</fullName>
    </submittedName>
</protein>
<gene>
    <name evidence="2" type="ORF">X777_07265</name>
</gene>
<evidence type="ECO:0000256" key="1">
    <source>
        <dbReference type="SAM" id="MobiDB-lite"/>
    </source>
</evidence>
<reference evidence="2 3" key="1">
    <citation type="journal article" date="2014" name="Curr. Biol.">
        <title>The genome of the clonal raider ant Cerapachys biroi.</title>
        <authorList>
            <person name="Oxley P.R."/>
            <person name="Ji L."/>
            <person name="Fetter-Pruneda I."/>
            <person name="McKenzie S.K."/>
            <person name="Li C."/>
            <person name="Hu H."/>
            <person name="Zhang G."/>
            <person name="Kronauer D.J."/>
        </authorList>
    </citation>
    <scope>NUCLEOTIDE SEQUENCE [LARGE SCALE GENOMIC DNA]</scope>
</reference>